<sequence>MTARTPEAALPEVVTYDGLPGSAGGAHSLRVKRPDVAFQRLQTFLESCTEPVSLPSWTFEIYQRGPSEPTAQLSSFATELFGGPRYKAQTHTEWNVPPGSVNEALDALVGCDAVTTHGRSVAALTCSAPVRLIDPNTRAPYPDITPDAFGRFAVDGYGRILGESGIRATLGNATSSLSLWLNLPADERLSSGARHLQDHLPFRLSAKHWRLWRPNRSGDSYRSNKIPSPVHDRV</sequence>
<reference evidence="1 2" key="1">
    <citation type="submission" date="2017-07" db="EMBL/GenBank/DDBJ databases">
        <title>Draft sequence of Rhodococcus enclensis 23b-28.</title>
        <authorList>
            <person name="Besaury L."/>
            <person name="Sancelme M."/>
            <person name="Amato P."/>
            <person name="Lallement A."/>
            <person name="Delort A.-M."/>
        </authorList>
    </citation>
    <scope>NUCLEOTIDE SEQUENCE [LARGE SCALE GENOMIC DNA]</scope>
    <source>
        <strain evidence="1 2">23b-28</strain>
    </source>
</reference>
<dbReference type="Proteomes" id="UP000230886">
    <property type="component" value="Unassembled WGS sequence"/>
</dbReference>
<proteinExistence type="predicted"/>
<dbReference type="AlphaFoldDB" id="A0A2A5JFF5"/>
<comment type="caution">
    <text evidence="1">The sequence shown here is derived from an EMBL/GenBank/DDBJ whole genome shotgun (WGS) entry which is preliminary data.</text>
</comment>
<name>A0A2A5JFF5_RHOSG</name>
<protein>
    <submittedName>
        <fullName evidence="1">Uncharacterized protein</fullName>
    </submittedName>
</protein>
<accession>A0A2A5JFF5</accession>
<gene>
    <name evidence="1" type="ORF">CHR55_07850</name>
</gene>
<dbReference type="RefSeq" id="WP_099697240.1">
    <property type="nucleotide sequence ID" value="NZ_CP054207.1"/>
</dbReference>
<evidence type="ECO:0000313" key="2">
    <source>
        <dbReference type="Proteomes" id="UP000230886"/>
    </source>
</evidence>
<evidence type="ECO:0000313" key="1">
    <source>
        <dbReference type="EMBL" id="PCK28320.1"/>
    </source>
</evidence>
<dbReference type="EMBL" id="NOVD01000003">
    <property type="protein sequence ID" value="PCK28320.1"/>
    <property type="molecule type" value="Genomic_DNA"/>
</dbReference>
<organism evidence="1 2">
    <name type="scientific">Rhodococcus qingshengii</name>
    <dbReference type="NCBI Taxonomy" id="334542"/>
    <lineage>
        <taxon>Bacteria</taxon>
        <taxon>Bacillati</taxon>
        <taxon>Actinomycetota</taxon>
        <taxon>Actinomycetes</taxon>
        <taxon>Mycobacteriales</taxon>
        <taxon>Nocardiaceae</taxon>
        <taxon>Rhodococcus</taxon>
        <taxon>Rhodococcus erythropolis group</taxon>
    </lineage>
</organism>